<sequence>MSLDSQPQSSATSTSTSKSRKYKMTFGTIFSYPNNPRVFKRVNTNQIQAVANLNGHTLDNAHFKLGVDNKTDEFLDKFPLGKAPAFTSADGVHLFESNAIAQYIAEHGPKKEQLLGSTPAERALIQQWVAMAETEVANHVVTCFLPRVGLIPYNEAADNQALERLERALGALERHLAGRTWLATSEKLSLADIAVAASLIWGFTFVIDQEMRAKYPGVVDWFRDVTGTEGVKEAFGEIKFIEKREVPN</sequence>
<dbReference type="InterPro" id="IPR004046">
    <property type="entry name" value="GST_C"/>
</dbReference>
<protein>
    <recommendedName>
        <fullName evidence="4">GST C-terminal domain-containing protein</fullName>
    </recommendedName>
</protein>
<reference evidence="5 6" key="1">
    <citation type="journal article" date="2018" name="IMA Fungus">
        <title>IMA Genome-F 9: Draft genome sequence of Annulohypoxylon stygium, Aspergillus mulundensis, Berkeleyomyces basicola (syn. Thielaviopsis basicola), Ceratocystis smalleyi, two Cercospora beticola strains, Coleophoma cylindrospora, Fusarium fracticaudum, Phialophora cf. hyalina, and Morchella septimelata.</title>
        <authorList>
            <person name="Wingfield B.D."/>
            <person name="Bills G.F."/>
            <person name="Dong Y."/>
            <person name="Huang W."/>
            <person name="Nel W.J."/>
            <person name="Swalarsk-Parry B.S."/>
            <person name="Vaghefi N."/>
            <person name="Wilken P.M."/>
            <person name="An Z."/>
            <person name="de Beer Z.W."/>
            <person name="De Vos L."/>
            <person name="Chen L."/>
            <person name="Duong T.A."/>
            <person name="Gao Y."/>
            <person name="Hammerbacher A."/>
            <person name="Kikkert J.R."/>
            <person name="Li Y."/>
            <person name="Li H."/>
            <person name="Li K."/>
            <person name="Li Q."/>
            <person name="Liu X."/>
            <person name="Ma X."/>
            <person name="Naidoo K."/>
            <person name="Pethybridge S.J."/>
            <person name="Sun J."/>
            <person name="Steenkamp E.T."/>
            <person name="van der Nest M.A."/>
            <person name="van Wyk S."/>
            <person name="Wingfield M.J."/>
            <person name="Xiong C."/>
            <person name="Yue Q."/>
            <person name="Zhang X."/>
        </authorList>
    </citation>
    <scope>NUCLEOTIDE SEQUENCE [LARGE SCALE GENOMIC DNA]</scope>
    <source>
        <strain evidence="5 6">DSM 5745</strain>
    </source>
</reference>
<dbReference type="SUPFAM" id="SSF47616">
    <property type="entry name" value="GST C-terminal domain-like"/>
    <property type="match status" value="1"/>
</dbReference>
<dbReference type="InterPro" id="IPR050802">
    <property type="entry name" value="EF-GSTs"/>
</dbReference>
<dbReference type="GO" id="GO:0005737">
    <property type="term" value="C:cytoplasm"/>
    <property type="evidence" value="ECO:0007669"/>
    <property type="project" value="TreeGrafter"/>
</dbReference>
<dbReference type="Gene3D" id="3.40.30.10">
    <property type="entry name" value="Glutaredoxin"/>
    <property type="match status" value="1"/>
</dbReference>
<dbReference type="CDD" id="cd03181">
    <property type="entry name" value="GST_C_EF1Bgamma_like"/>
    <property type="match status" value="1"/>
</dbReference>
<comment type="caution">
    <text evidence="5">The sequence shown here is derived from an EMBL/GenBank/DDBJ whole genome shotgun (WGS) entry which is preliminary data.</text>
</comment>
<evidence type="ECO:0000256" key="2">
    <source>
        <dbReference type="ARBA" id="ARBA00022679"/>
    </source>
</evidence>
<dbReference type="GO" id="GO:0016740">
    <property type="term" value="F:transferase activity"/>
    <property type="evidence" value="ECO:0007669"/>
    <property type="project" value="UniProtKB-KW"/>
</dbReference>
<dbReference type="RefSeq" id="XP_026605523.1">
    <property type="nucleotide sequence ID" value="XM_026746527.1"/>
</dbReference>
<dbReference type="Pfam" id="PF02798">
    <property type="entry name" value="GST_N"/>
    <property type="match status" value="1"/>
</dbReference>
<organism evidence="5 6">
    <name type="scientific">Aspergillus mulundensis</name>
    <dbReference type="NCBI Taxonomy" id="1810919"/>
    <lineage>
        <taxon>Eukaryota</taxon>
        <taxon>Fungi</taxon>
        <taxon>Dikarya</taxon>
        <taxon>Ascomycota</taxon>
        <taxon>Pezizomycotina</taxon>
        <taxon>Eurotiomycetes</taxon>
        <taxon>Eurotiomycetidae</taxon>
        <taxon>Eurotiales</taxon>
        <taxon>Aspergillaceae</taxon>
        <taxon>Aspergillus</taxon>
        <taxon>Aspergillus subgen. Nidulantes</taxon>
    </lineage>
</organism>
<evidence type="ECO:0000256" key="1">
    <source>
        <dbReference type="ARBA" id="ARBA00007409"/>
    </source>
</evidence>
<dbReference type="SUPFAM" id="SSF52833">
    <property type="entry name" value="Thioredoxin-like"/>
    <property type="match status" value="1"/>
</dbReference>
<proteinExistence type="inferred from homology"/>
<dbReference type="Pfam" id="PF00043">
    <property type="entry name" value="GST_C"/>
    <property type="match status" value="1"/>
</dbReference>
<dbReference type="Proteomes" id="UP000256690">
    <property type="component" value="Unassembled WGS sequence"/>
</dbReference>
<feature type="domain" description="GST C-terminal" evidence="4">
    <location>
        <begin position="118"/>
        <end position="248"/>
    </location>
</feature>
<dbReference type="InterPro" id="IPR040079">
    <property type="entry name" value="Glutathione_S-Trfase"/>
</dbReference>
<dbReference type="FunFam" id="1.20.1050.10:FF:000006">
    <property type="entry name" value="Elongation factor 1 gamma"/>
    <property type="match status" value="1"/>
</dbReference>
<dbReference type="STRING" id="1810919.A0A3D8SCW1"/>
<dbReference type="InterPro" id="IPR036282">
    <property type="entry name" value="Glutathione-S-Trfase_C_sf"/>
</dbReference>
<dbReference type="Gene3D" id="1.20.1050.10">
    <property type="match status" value="1"/>
</dbReference>
<dbReference type="FunFam" id="3.40.30.10:FF:000142">
    <property type="entry name" value="Elongation factor 1 gamma"/>
    <property type="match status" value="1"/>
</dbReference>
<dbReference type="AlphaFoldDB" id="A0A3D8SCW1"/>
<dbReference type="OrthoDB" id="249703at2759"/>
<dbReference type="InterPro" id="IPR036249">
    <property type="entry name" value="Thioredoxin-like_sf"/>
</dbReference>
<dbReference type="SFLD" id="SFLDS00019">
    <property type="entry name" value="Glutathione_Transferase_(cytos"/>
    <property type="match status" value="1"/>
</dbReference>
<gene>
    <name evidence="5" type="ORF">DSM5745_04511</name>
</gene>
<name>A0A3D8SCW1_9EURO</name>
<keyword evidence="6" id="KW-1185">Reference proteome</keyword>
<dbReference type="PROSITE" id="PS50405">
    <property type="entry name" value="GST_CTER"/>
    <property type="match status" value="1"/>
</dbReference>
<evidence type="ECO:0000256" key="3">
    <source>
        <dbReference type="RuleBase" id="RU003494"/>
    </source>
</evidence>
<accession>A0A3D8SCW1</accession>
<dbReference type="InterPro" id="IPR010987">
    <property type="entry name" value="Glutathione-S-Trfase_C-like"/>
</dbReference>
<dbReference type="SFLD" id="SFLDG00358">
    <property type="entry name" value="Main_(cytGST)"/>
    <property type="match status" value="1"/>
</dbReference>
<evidence type="ECO:0000313" key="6">
    <source>
        <dbReference type="Proteomes" id="UP000256690"/>
    </source>
</evidence>
<dbReference type="PANTHER" id="PTHR43986">
    <property type="entry name" value="ELONGATION FACTOR 1-GAMMA"/>
    <property type="match status" value="1"/>
</dbReference>
<dbReference type="EMBL" id="PVWQ01000004">
    <property type="protein sequence ID" value="RDW84185.1"/>
    <property type="molecule type" value="Genomic_DNA"/>
</dbReference>
<dbReference type="InterPro" id="IPR004045">
    <property type="entry name" value="Glutathione_S-Trfase_N"/>
</dbReference>
<dbReference type="GeneID" id="38114881"/>
<dbReference type="GO" id="GO:0005634">
    <property type="term" value="C:nucleus"/>
    <property type="evidence" value="ECO:0007669"/>
    <property type="project" value="TreeGrafter"/>
</dbReference>
<comment type="similarity">
    <text evidence="1 3">Belongs to the GST superfamily.</text>
</comment>
<dbReference type="GO" id="GO:0006414">
    <property type="term" value="P:translational elongation"/>
    <property type="evidence" value="ECO:0007669"/>
    <property type="project" value="TreeGrafter"/>
</dbReference>
<evidence type="ECO:0000259" key="4">
    <source>
        <dbReference type="PROSITE" id="PS50405"/>
    </source>
</evidence>
<dbReference type="PANTHER" id="PTHR43986:SF10">
    <property type="entry name" value="ELONGATION FACTOR EEF-1B GAMMA SUBUNIT, PUTATIVE (AFU_ORTHOLOGUE AFUA_1G17120)-RELATED"/>
    <property type="match status" value="1"/>
</dbReference>
<keyword evidence="2" id="KW-0808">Transferase</keyword>
<dbReference type="CDD" id="cd03044">
    <property type="entry name" value="GST_N_EF1Bgamma"/>
    <property type="match status" value="1"/>
</dbReference>
<evidence type="ECO:0000313" key="5">
    <source>
        <dbReference type="EMBL" id="RDW84185.1"/>
    </source>
</evidence>